<reference evidence="3 4" key="1">
    <citation type="submission" date="2024-09" db="EMBL/GenBank/DDBJ databases">
        <authorList>
            <person name="Sun Q."/>
            <person name="Mori K."/>
        </authorList>
    </citation>
    <scope>NUCLEOTIDE SEQUENCE [LARGE SCALE GENOMIC DNA]</scope>
    <source>
        <strain evidence="3 4">CICC 10874</strain>
    </source>
</reference>
<organism evidence="3 4">
    <name type="scientific">Brachybacterium hainanense</name>
    <dbReference type="NCBI Taxonomy" id="1541174"/>
    <lineage>
        <taxon>Bacteria</taxon>
        <taxon>Bacillati</taxon>
        <taxon>Actinomycetota</taxon>
        <taxon>Actinomycetes</taxon>
        <taxon>Micrococcales</taxon>
        <taxon>Dermabacteraceae</taxon>
        <taxon>Brachybacterium</taxon>
    </lineage>
</organism>
<dbReference type="RefSeq" id="WP_376979303.1">
    <property type="nucleotide sequence ID" value="NZ_JBHLSV010000005.1"/>
</dbReference>
<evidence type="ECO:0000256" key="1">
    <source>
        <dbReference type="SAM" id="Phobius"/>
    </source>
</evidence>
<dbReference type="Pfam" id="PF04892">
    <property type="entry name" value="VanZ"/>
    <property type="match status" value="1"/>
</dbReference>
<keyword evidence="1" id="KW-0472">Membrane</keyword>
<keyword evidence="1" id="KW-1133">Transmembrane helix</keyword>
<feature type="transmembrane region" description="Helical" evidence="1">
    <location>
        <begin position="44"/>
        <end position="62"/>
    </location>
</feature>
<evidence type="ECO:0000313" key="4">
    <source>
        <dbReference type="Proteomes" id="UP001589793"/>
    </source>
</evidence>
<dbReference type="EMBL" id="JBHLSV010000005">
    <property type="protein sequence ID" value="MFC0673611.1"/>
    <property type="molecule type" value="Genomic_DNA"/>
</dbReference>
<gene>
    <name evidence="3" type="ORF">ACFFF6_06560</name>
</gene>
<evidence type="ECO:0000313" key="3">
    <source>
        <dbReference type="EMBL" id="MFC0673611.1"/>
    </source>
</evidence>
<proteinExistence type="predicted"/>
<feature type="transmembrane region" description="Helical" evidence="1">
    <location>
        <begin position="69"/>
        <end position="89"/>
    </location>
</feature>
<dbReference type="PANTHER" id="PTHR28008:SF1">
    <property type="entry name" value="DOMAIN PROTEIN, PUTATIVE (AFU_ORTHOLOGUE AFUA_3G10980)-RELATED"/>
    <property type="match status" value="1"/>
</dbReference>
<dbReference type="PANTHER" id="PTHR28008">
    <property type="entry name" value="DOMAIN PROTEIN, PUTATIVE (AFU_ORTHOLOGUE AFUA_3G10980)-RELATED"/>
    <property type="match status" value="1"/>
</dbReference>
<feature type="transmembrane region" description="Helical" evidence="1">
    <location>
        <begin position="101"/>
        <end position="118"/>
    </location>
</feature>
<accession>A0ABV6R9E8</accession>
<keyword evidence="4" id="KW-1185">Reference proteome</keyword>
<feature type="domain" description="VanZ-like" evidence="2">
    <location>
        <begin position="39"/>
        <end position="117"/>
    </location>
</feature>
<protein>
    <submittedName>
        <fullName evidence="3">VanZ family protein</fullName>
    </submittedName>
</protein>
<sequence length="137" mass="14974">MRPLVTPARLLVLGLAVVLNIGFYLPSVPKPPGGGSWMPNLDKIVHILVFALTVWALGRILAPRRRFPIGWVVVGAIGHAALIEIVQGLAFDERSMSADDVLADVLGIGLGVLAWWVERRRLLLREPRGVAADEETR</sequence>
<dbReference type="Proteomes" id="UP001589793">
    <property type="component" value="Unassembled WGS sequence"/>
</dbReference>
<keyword evidence="1" id="KW-0812">Transmembrane</keyword>
<comment type="caution">
    <text evidence="3">The sequence shown here is derived from an EMBL/GenBank/DDBJ whole genome shotgun (WGS) entry which is preliminary data.</text>
</comment>
<name>A0ABV6R9E8_9MICO</name>
<dbReference type="InterPro" id="IPR006976">
    <property type="entry name" value="VanZ-like"/>
</dbReference>
<evidence type="ECO:0000259" key="2">
    <source>
        <dbReference type="Pfam" id="PF04892"/>
    </source>
</evidence>